<evidence type="ECO:0000313" key="3">
    <source>
        <dbReference type="EMBL" id="PKI69572.1"/>
    </source>
</evidence>
<evidence type="ECO:0000256" key="1">
    <source>
        <dbReference type="SAM" id="MobiDB-lite"/>
    </source>
</evidence>
<protein>
    <submittedName>
        <fullName evidence="2">Uncharacterized protein</fullName>
    </submittedName>
</protein>
<dbReference type="AlphaFoldDB" id="A0A218Y0S7"/>
<name>A0A218Y0S7_PUNGR</name>
<dbReference type="EMBL" id="PGOL01000491">
    <property type="protein sequence ID" value="PKI69572.1"/>
    <property type="molecule type" value="Genomic_DNA"/>
</dbReference>
<comment type="caution">
    <text evidence="2">The sequence shown here is derived from an EMBL/GenBank/DDBJ whole genome shotgun (WGS) entry which is preliminary data.</text>
</comment>
<evidence type="ECO:0000313" key="2">
    <source>
        <dbReference type="EMBL" id="OWM90660.1"/>
    </source>
</evidence>
<sequence>MAQKSSTLWRESKQFERGSKSDRPMGNWTAVMMQSWNRKHVIASPDTTLSVKPAKVRCLRCYSLVLSSSDCPSEGVGSAAPVPPCAELRWPMMGLYAHKAIRGRGRGTGQTQRTMATWP</sequence>
<dbReference type="EMBL" id="MTKT01000544">
    <property type="protein sequence ID" value="OWM90660.1"/>
    <property type="molecule type" value="Genomic_DNA"/>
</dbReference>
<accession>A0A218Y0S7</accession>
<organism evidence="2 4">
    <name type="scientific">Punica granatum</name>
    <name type="common">Pomegranate</name>
    <dbReference type="NCBI Taxonomy" id="22663"/>
    <lineage>
        <taxon>Eukaryota</taxon>
        <taxon>Viridiplantae</taxon>
        <taxon>Streptophyta</taxon>
        <taxon>Embryophyta</taxon>
        <taxon>Tracheophyta</taxon>
        <taxon>Spermatophyta</taxon>
        <taxon>Magnoliopsida</taxon>
        <taxon>eudicotyledons</taxon>
        <taxon>Gunneridae</taxon>
        <taxon>Pentapetalae</taxon>
        <taxon>rosids</taxon>
        <taxon>malvids</taxon>
        <taxon>Myrtales</taxon>
        <taxon>Lythraceae</taxon>
        <taxon>Punica</taxon>
    </lineage>
</organism>
<dbReference type="Proteomes" id="UP000197138">
    <property type="component" value="Unassembled WGS sequence"/>
</dbReference>
<feature type="region of interest" description="Disordered" evidence="1">
    <location>
        <begin position="1"/>
        <end position="26"/>
    </location>
</feature>
<reference evidence="2" key="2">
    <citation type="submission" date="2017-06" db="EMBL/GenBank/DDBJ databases">
        <title>The pomegranate genome and the genomics of punicalagin biosynthesis.</title>
        <authorList>
            <person name="Xu C."/>
        </authorList>
    </citation>
    <scope>NUCLEOTIDE SEQUENCE [LARGE SCALE GENOMIC DNA]</scope>
    <source>
        <tissue evidence="2">Fresh leaf</tissue>
    </source>
</reference>
<feature type="compositionally biased region" description="Basic and acidic residues" evidence="1">
    <location>
        <begin position="10"/>
        <end position="23"/>
    </location>
</feature>
<dbReference type="Proteomes" id="UP000233551">
    <property type="component" value="Unassembled WGS sequence"/>
</dbReference>
<gene>
    <name evidence="2" type="ORF">CDL15_Pgr020965</name>
    <name evidence="3" type="ORF">CRG98_010020</name>
</gene>
<reference evidence="3 5" key="3">
    <citation type="submission" date="2017-11" db="EMBL/GenBank/DDBJ databases">
        <title>De-novo sequencing of pomegranate (Punica granatum L.) genome.</title>
        <authorList>
            <person name="Akparov Z."/>
            <person name="Amiraslanov A."/>
            <person name="Hajiyeva S."/>
            <person name="Abbasov M."/>
            <person name="Kaur K."/>
            <person name="Hamwieh A."/>
            <person name="Solovyev V."/>
            <person name="Salamov A."/>
            <person name="Braich B."/>
            <person name="Kosarev P."/>
            <person name="Mahmoud A."/>
            <person name="Hajiyev E."/>
            <person name="Babayeva S."/>
            <person name="Izzatullayeva V."/>
            <person name="Mammadov A."/>
            <person name="Mammadov A."/>
            <person name="Sharifova S."/>
            <person name="Ojaghi J."/>
            <person name="Eynullazada K."/>
            <person name="Bayramov B."/>
            <person name="Abdulazimova A."/>
            <person name="Shahmuradov I."/>
        </authorList>
    </citation>
    <scope>NUCLEOTIDE SEQUENCE [LARGE SCALE GENOMIC DNA]</scope>
    <source>
        <strain evidence="3">AG2017</strain>
        <strain evidence="5">cv. AG2017</strain>
        <tissue evidence="3">Leaf</tissue>
    </source>
</reference>
<evidence type="ECO:0000313" key="5">
    <source>
        <dbReference type="Proteomes" id="UP000233551"/>
    </source>
</evidence>
<evidence type="ECO:0000313" key="4">
    <source>
        <dbReference type="Proteomes" id="UP000197138"/>
    </source>
</evidence>
<reference evidence="4" key="1">
    <citation type="journal article" date="2017" name="Plant J.">
        <title>The pomegranate (Punica granatum L.) genome and the genomics of punicalagin biosynthesis.</title>
        <authorList>
            <person name="Qin G."/>
            <person name="Xu C."/>
            <person name="Ming R."/>
            <person name="Tang H."/>
            <person name="Guyot R."/>
            <person name="Kramer E.M."/>
            <person name="Hu Y."/>
            <person name="Yi X."/>
            <person name="Qi Y."/>
            <person name="Xu X."/>
            <person name="Gao Z."/>
            <person name="Pan H."/>
            <person name="Jian J."/>
            <person name="Tian Y."/>
            <person name="Yue Z."/>
            <person name="Xu Y."/>
        </authorList>
    </citation>
    <scope>NUCLEOTIDE SEQUENCE [LARGE SCALE GENOMIC DNA]</scope>
    <source>
        <strain evidence="4">cv. Dabenzi</strain>
    </source>
</reference>
<keyword evidence="5" id="KW-1185">Reference proteome</keyword>
<proteinExistence type="predicted"/>